<keyword evidence="4" id="KW-1185">Reference proteome</keyword>
<dbReference type="InterPro" id="IPR018711">
    <property type="entry name" value="NAGPA"/>
</dbReference>
<dbReference type="Pfam" id="PF09992">
    <property type="entry name" value="NAGPA"/>
    <property type="match status" value="1"/>
</dbReference>
<feature type="chain" id="PRO_5021780755" evidence="1">
    <location>
        <begin position="24"/>
        <end position="865"/>
    </location>
</feature>
<accession>A0A562J4G4</accession>
<comment type="caution">
    <text evidence="3">The sequence shown here is derived from an EMBL/GenBank/DDBJ whole genome shotgun (WGS) entry which is preliminary data.</text>
</comment>
<sequence>MIIKKIAAVSAAIALLMASNAYASSFYTVYDLTEQTRLSTGITYESIERYTSLGWMNINVIRADLTDKYTTVDPITNANGVSNRASLSSMMKSSGAVAAVNGDFFYMGSPTYTYGPLISDSKIITSPLPYSYGYPTVSRLLNGSVNISVWNPKITLYGSDGTVFDVTVMNKTSSLDWAPTILTTDWNKTSPGYTNKDIVEVVVKEGTVSEVRKNQPSTLIPTDGYIIASSNQTSMEQLLKSFQPGNPVSLDIELDFSPENVEWAFGALNYLVKDGQFNEASSEVLGSNPRTAIGFNKDNTEIIMVTIDGRNKNYVGVKQTELAQIMIDLGAYTAVNMDGGGSTTMGVDFLKNSNVTVVNIPSDGRERSIASGVGVFNNSPDSDNINKIEITADKAVFNNTEAALELKFYNEYFTPVNVKTSEVDYAVKPSNSGKVVNNIFYPSKSGNVTITATVGNASGSIDIEVLDSPVALEFDAETLVMSHGDTYNLGNALGIDKDGKTAYIPSKYLSYSYRNKVGKVTDGIFTAGETSNTGAITATFGNAVKNIIVKVGYRFQTLNRFENLEGLKLNLYPEGSDGKISITDEIVKEGSNALKLDYDFTKMTDQSIAFIEFGDNGQGIKLEEKPKAIGMWVYGDGKNHWLRTRITDAYGNEIKITFEDEVNFTGWKWVEAFIPQGTAYPVTLKNIYLAEINETRKDSGTIYIDNLRIMYEPKDKALGLRDETQFIDSMKISSIKNFTEKLSITAEKSELSGSKSGNIIYFDGIVSNGTMSANNTTMWNNIKSFENYKDKVLVLSLNSSLDKINDQREVEVLKAILEKSSKNNQVFVVFKGAEENTVIENNVRYITYDDTFELGITDGGTSYKN</sequence>
<dbReference type="RefSeq" id="WP_212633499.1">
    <property type="nucleotide sequence ID" value="NZ_VLKH01000011.1"/>
</dbReference>
<evidence type="ECO:0000313" key="3">
    <source>
        <dbReference type="EMBL" id="TWH77983.1"/>
    </source>
</evidence>
<keyword evidence="1" id="KW-0732">Signal</keyword>
<evidence type="ECO:0000259" key="2">
    <source>
        <dbReference type="Pfam" id="PF09992"/>
    </source>
</evidence>
<dbReference type="PANTHER" id="PTHR40446">
    <property type="entry name" value="N-ACETYLGLUCOSAMINE-1-PHOSPHODIESTER ALPHA-N-ACETYLGLUCOSAMINIDASE"/>
    <property type="match status" value="1"/>
</dbReference>
<dbReference type="EMBL" id="VLKH01000011">
    <property type="protein sequence ID" value="TWH77983.1"/>
    <property type="molecule type" value="Genomic_DNA"/>
</dbReference>
<reference evidence="3 4" key="1">
    <citation type="submission" date="2019-07" db="EMBL/GenBank/DDBJ databases">
        <title>Genomic Encyclopedia of Type Strains, Phase I: the one thousand microbial genomes (KMG-I) project.</title>
        <authorList>
            <person name="Kyrpides N."/>
        </authorList>
    </citation>
    <scope>NUCLEOTIDE SEQUENCE [LARGE SCALE GENOMIC DNA]</scope>
    <source>
        <strain evidence="3 4">DSM 13558</strain>
    </source>
</reference>
<name>A0A562J4G4_9FIRM</name>
<feature type="domain" description="Phosphodiester glycosidase" evidence="2">
    <location>
        <begin position="199"/>
        <end position="376"/>
    </location>
</feature>
<evidence type="ECO:0000256" key="1">
    <source>
        <dbReference type="SAM" id="SignalP"/>
    </source>
</evidence>
<dbReference type="AlphaFoldDB" id="A0A562J4G4"/>
<gene>
    <name evidence="3" type="ORF">LY60_03173</name>
</gene>
<feature type="signal peptide" evidence="1">
    <location>
        <begin position="1"/>
        <end position="23"/>
    </location>
</feature>
<dbReference type="Proteomes" id="UP000315343">
    <property type="component" value="Unassembled WGS sequence"/>
</dbReference>
<evidence type="ECO:0000313" key="4">
    <source>
        <dbReference type="Proteomes" id="UP000315343"/>
    </source>
</evidence>
<proteinExistence type="predicted"/>
<protein>
    <submittedName>
        <fullName evidence="3">Uncharacterized protein DUF2233</fullName>
    </submittedName>
</protein>
<dbReference type="PANTHER" id="PTHR40446:SF2">
    <property type="entry name" value="N-ACETYLGLUCOSAMINE-1-PHOSPHODIESTER ALPHA-N-ACETYLGLUCOSAMINIDASE"/>
    <property type="match status" value="1"/>
</dbReference>
<organism evidence="3 4">
    <name type="scientific">Sedimentibacter saalensis</name>
    <dbReference type="NCBI Taxonomy" id="130788"/>
    <lineage>
        <taxon>Bacteria</taxon>
        <taxon>Bacillati</taxon>
        <taxon>Bacillota</taxon>
        <taxon>Tissierellia</taxon>
        <taxon>Sedimentibacter</taxon>
    </lineage>
</organism>
<dbReference type="Gene3D" id="2.60.120.430">
    <property type="entry name" value="Galactose-binding lectin"/>
    <property type="match status" value="1"/>
</dbReference>